<sequence length="385" mass="43318">MTDLSSSLIFNQMSTEQLDFYLGPLVKSDPFRFLGGLCLPVPVDSFLLGLGGIMTVSYYTSHQNRRSEGFQRWPLRGFIFSMVLISLGTTINLWIWTTKALVVQFGSYHEIYDGRFYMAFYILGVLLVTPVHVYWSIRIFKLYKRNWYILAVLLTGATVFGTSMGMLTAEVARDKTMMASAARPLWILAMRISVYSHAAMNLSGTILTIWGFKRSGKLVGFRKSPVSMSLLVAAESLALPTVFSLFVFFMFTISGRVDSAVPSMILSSKLYVICILHVLNHHASIAEAARIENFYGSGDDNKRHSALDGRMNPAVLQLGALSKHGGRSRHDAYNNDFDLGLERHYPSDSTNNLVEYKGEFVHFKDEPGSIRSHRSTTRSSEEDYK</sequence>
<keyword evidence="1" id="KW-0472">Membrane</keyword>
<accession>A0A8K0JGL7</accession>
<keyword evidence="1" id="KW-0812">Transmembrane</keyword>
<feature type="transmembrane region" description="Helical" evidence="1">
    <location>
        <begin position="147"/>
        <end position="166"/>
    </location>
</feature>
<gene>
    <name evidence="2" type="ORF">FFLO_05802</name>
</gene>
<comment type="caution">
    <text evidence="2">The sequence shown here is derived from an EMBL/GenBank/DDBJ whole genome shotgun (WGS) entry which is preliminary data.</text>
</comment>
<dbReference type="PANTHER" id="PTHR40465:SF1">
    <property type="entry name" value="DUF6534 DOMAIN-CONTAINING PROTEIN"/>
    <property type="match status" value="1"/>
</dbReference>
<protein>
    <submittedName>
        <fullName evidence="2">Uncharacterized protein</fullName>
    </submittedName>
</protein>
<dbReference type="PANTHER" id="PTHR40465">
    <property type="entry name" value="CHROMOSOME 1, WHOLE GENOME SHOTGUN SEQUENCE"/>
    <property type="match status" value="1"/>
</dbReference>
<evidence type="ECO:0000256" key="1">
    <source>
        <dbReference type="SAM" id="Phobius"/>
    </source>
</evidence>
<proteinExistence type="predicted"/>
<keyword evidence="1" id="KW-1133">Transmembrane helix</keyword>
<feature type="transmembrane region" description="Helical" evidence="1">
    <location>
        <begin position="77"/>
        <end position="96"/>
    </location>
</feature>
<feature type="transmembrane region" description="Helical" evidence="1">
    <location>
        <begin position="186"/>
        <end position="210"/>
    </location>
</feature>
<feature type="transmembrane region" description="Helical" evidence="1">
    <location>
        <begin position="33"/>
        <end position="56"/>
    </location>
</feature>
<reference evidence="2" key="1">
    <citation type="submission" date="2020-04" db="EMBL/GenBank/DDBJ databases">
        <title>Analysis of mating type loci in Filobasidium floriforme.</title>
        <authorList>
            <person name="Nowrousian M."/>
        </authorList>
    </citation>
    <scope>NUCLEOTIDE SEQUENCE</scope>
    <source>
        <strain evidence="2">CBS 6242</strain>
    </source>
</reference>
<evidence type="ECO:0000313" key="2">
    <source>
        <dbReference type="EMBL" id="KAG7529040.1"/>
    </source>
</evidence>
<dbReference type="Proteomes" id="UP000812966">
    <property type="component" value="Unassembled WGS sequence"/>
</dbReference>
<dbReference type="AlphaFoldDB" id="A0A8K0JGL7"/>
<name>A0A8K0JGL7_9TREE</name>
<keyword evidence="3" id="KW-1185">Reference proteome</keyword>
<feature type="transmembrane region" description="Helical" evidence="1">
    <location>
        <begin position="116"/>
        <end position="135"/>
    </location>
</feature>
<feature type="transmembrane region" description="Helical" evidence="1">
    <location>
        <begin position="230"/>
        <end position="253"/>
    </location>
</feature>
<dbReference type="EMBL" id="JABELV010000158">
    <property type="protein sequence ID" value="KAG7529040.1"/>
    <property type="molecule type" value="Genomic_DNA"/>
</dbReference>
<organism evidence="2 3">
    <name type="scientific">Filobasidium floriforme</name>
    <dbReference type="NCBI Taxonomy" id="5210"/>
    <lineage>
        <taxon>Eukaryota</taxon>
        <taxon>Fungi</taxon>
        <taxon>Dikarya</taxon>
        <taxon>Basidiomycota</taxon>
        <taxon>Agaricomycotina</taxon>
        <taxon>Tremellomycetes</taxon>
        <taxon>Filobasidiales</taxon>
        <taxon>Filobasidiaceae</taxon>
        <taxon>Filobasidium</taxon>
    </lineage>
</organism>
<evidence type="ECO:0000313" key="3">
    <source>
        <dbReference type="Proteomes" id="UP000812966"/>
    </source>
</evidence>